<keyword evidence="2" id="KW-1185">Reference proteome</keyword>
<feature type="non-terminal residue" evidence="1">
    <location>
        <position position="1"/>
    </location>
</feature>
<dbReference type="InParanoid" id="A0A1Q3C5J4"/>
<dbReference type="PANTHER" id="PTHR47481:SF22">
    <property type="entry name" value="RETROTRANSPOSON GAG DOMAIN-CONTAINING PROTEIN"/>
    <property type="match status" value="1"/>
</dbReference>
<dbReference type="PANTHER" id="PTHR47481">
    <property type="match status" value="1"/>
</dbReference>
<reference evidence="2" key="1">
    <citation type="submission" date="2016-04" db="EMBL/GenBank/DDBJ databases">
        <title>Cephalotus genome sequencing.</title>
        <authorList>
            <person name="Fukushima K."/>
            <person name="Hasebe M."/>
            <person name="Fang X."/>
        </authorList>
    </citation>
    <scope>NUCLEOTIDE SEQUENCE [LARGE SCALE GENOMIC DNA]</scope>
    <source>
        <strain evidence="2">cv. St1</strain>
    </source>
</reference>
<gene>
    <name evidence="1" type="ORF">CFOL_v3_18943</name>
</gene>
<dbReference type="OrthoDB" id="1845088at2759"/>
<comment type="caution">
    <text evidence="1">The sequence shown here is derived from an EMBL/GenBank/DDBJ whole genome shotgun (WGS) entry which is preliminary data.</text>
</comment>
<sequence>TPTTTSSPAVISPTNIIQHLPIKLDRSNYLLWKSQFLPLLHAHDLYGYVDGSFLCPPQFLPSNPTHNPAYTLWHKQDQIILSWIYASLTEHSMTHVISLTSSHDVWTHLACIYAPQSQAHIMQLKYQLLQLKRVNGIVANLSTYANPISEQDTILSIFRGLGPEYDSFATSITARLDPMSLDDFNGLLLSQEILKEQAAPHLDLPTVEANLSTKSA</sequence>
<dbReference type="AlphaFoldDB" id="A0A1Q3C5J4"/>
<accession>A0A1Q3C5J4</accession>
<evidence type="ECO:0000313" key="2">
    <source>
        <dbReference type="Proteomes" id="UP000187406"/>
    </source>
</evidence>
<evidence type="ECO:0000313" key="1">
    <source>
        <dbReference type="EMBL" id="GAV75464.1"/>
    </source>
</evidence>
<proteinExistence type="predicted"/>
<dbReference type="Pfam" id="PF14223">
    <property type="entry name" value="Retrotran_gag_2"/>
    <property type="match status" value="1"/>
</dbReference>
<organism evidence="1 2">
    <name type="scientific">Cephalotus follicularis</name>
    <name type="common">Albany pitcher plant</name>
    <dbReference type="NCBI Taxonomy" id="3775"/>
    <lineage>
        <taxon>Eukaryota</taxon>
        <taxon>Viridiplantae</taxon>
        <taxon>Streptophyta</taxon>
        <taxon>Embryophyta</taxon>
        <taxon>Tracheophyta</taxon>
        <taxon>Spermatophyta</taxon>
        <taxon>Magnoliopsida</taxon>
        <taxon>eudicotyledons</taxon>
        <taxon>Gunneridae</taxon>
        <taxon>Pentapetalae</taxon>
        <taxon>rosids</taxon>
        <taxon>fabids</taxon>
        <taxon>Oxalidales</taxon>
        <taxon>Cephalotaceae</taxon>
        <taxon>Cephalotus</taxon>
    </lineage>
</organism>
<dbReference type="Proteomes" id="UP000187406">
    <property type="component" value="Unassembled WGS sequence"/>
</dbReference>
<feature type="non-terminal residue" evidence="1">
    <location>
        <position position="216"/>
    </location>
</feature>
<name>A0A1Q3C5J4_CEPFO</name>
<protein>
    <submittedName>
        <fullName evidence="1">UBN2_3 domain-containing protein</fullName>
    </submittedName>
</protein>
<dbReference type="EMBL" id="BDDD01001372">
    <property type="protein sequence ID" value="GAV75464.1"/>
    <property type="molecule type" value="Genomic_DNA"/>
</dbReference>